<gene>
    <name evidence="3" type="ORF">CTheo_4306</name>
</gene>
<dbReference type="SMART" id="SM00558">
    <property type="entry name" value="JmjC"/>
    <property type="match status" value="1"/>
</dbReference>
<feature type="domain" description="JmjC" evidence="2">
    <location>
        <begin position="283"/>
        <end position="468"/>
    </location>
</feature>
<keyword evidence="3" id="KW-0808">Transferase</keyword>
<dbReference type="PANTHER" id="PTHR12461">
    <property type="entry name" value="HYPOXIA-INDUCIBLE FACTOR 1 ALPHA INHIBITOR-RELATED"/>
    <property type="match status" value="1"/>
</dbReference>
<keyword evidence="4" id="KW-1185">Reference proteome</keyword>
<comment type="caution">
    <text evidence="3">The sequence shown here is derived from an EMBL/GenBank/DDBJ whole genome shotgun (WGS) entry which is preliminary data.</text>
</comment>
<dbReference type="EMBL" id="SSOP01000071">
    <property type="protein sequence ID" value="KAB5592261.1"/>
    <property type="molecule type" value="Genomic_DNA"/>
</dbReference>
<feature type="compositionally biased region" description="Basic and acidic residues" evidence="1">
    <location>
        <begin position="386"/>
        <end position="398"/>
    </location>
</feature>
<dbReference type="Pfam" id="PF13621">
    <property type="entry name" value="Cupin_8"/>
    <property type="match status" value="1"/>
</dbReference>
<protein>
    <submittedName>
        <fullName evidence="3">Lysine-specific demethylase 8</fullName>
    </submittedName>
</protein>
<evidence type="ECO:0000256" key="1">
    <source>
        <dbReference type="SAM" id="MobiDB-lite"/>
    </source>
</evidence>
<accession>A0A5N5QL90</accession>
<keyword evidence="3" id="KW-0489">Methyltransferase</keyword>
<dbReference type="GO" id="GO:0032259">
    <property type="term" value="P:methylation"/>
    <property type="evidence" value="ECO:0007669"/>
    <property type="project" value="UniProtKB-KW"/>
</dbReference>
<dbReference type="OrthoDB" id="47172at2759"/>
<dbReference type="SUPFAM" id="SSF51197">
    <property type="entry name" value="Clavaminate synthase-like"/>
    <property type="match status" value="1"/>
</dbReference>
<dbReference type="AlphaFoldDB" id="A0A5N5QL90"/>
<evidence type="ECO:0000313" key="3">
    <source>
        <dbReference type="EMBL" id="KAB5592261.1"/>
    </source>
</evidence>
<dbReference type="InterPro" id="IPR003347">
    <property type="entry name" value="JmjC_dom"/>
</dbReference>
<proteinExistence type="predicted"/>
<evidence type="ECO:0000259" key="2">
    <source>
        <dbReference type="PROSITE" id="PS51184"/>
    </source>
</evidence>
<evidence type="ECO:0000313" key="4">
    <source>
        <dbReference type="Proteomes" id="UP000383932"/>
    </source>
</evidence>
<dbReference type="Gene3D" id="2.60.120.650">
    <property type="entry name" value="Cupin"/>
    <property type="match status" value="1"/>
</dbReference>
<dbReference type="GO" id="GO:0008168">
    <property type="term" value="F:methyltransferase activity"/>
    <property type="evidence" value="ECO:0007669"/>
    <property type="project" value="UniProtKB-KW"/>
</dbReference>
<dbReference type="PROSITE" id="PS51184">
    <property type="entry name" value="JMJC"/>
    <property type="match status" value="1"/>
</dbReference>
<feature type="region of interest" description="Disordered" evidence="1">
    <location>
        <begin position="376"/>
        <end position="402"/>
    </location>
</feature>
<reference evidence="3 4" key="1">
    <citation type="journal article" date="2019" name="Fungal Biol. Biotechnol.">
        <title>Draft genome sequence of fastidious pathogen Ceratobasidium theobromae, which causes vascular-streak dieback in Theobroma cacao.</title>
        <authorList>
            <person name="Ali S.S."/>
            <person name="Asman A."/>
            <person name="Shao J."/>
            <person name="Firmansyah A.P."/>
            <person name="Susilo A.W."/>
            <person name="Rosmana A."/>
            <person name="McMahon P."/>
            <person name="Junaid M."/>
            <person name="Guest D."/>
            <person name="Kheng T.Y."/>
            <person name="Meinhardt L.W."/>
            <person name="Bailey B.A."/>
        </authorList>
    </citation>
    <scope>NUCLEOTIDE SEQUENCE [LARGE SCALE GENOMIC DNA]</scope>
    <source>
        <strain evidence="3 4">CT2</strain>
    </source>
</reference>
<dbReference type="Proteomes" id="UP000383932">
    <property type="component" value="Unassembled WGS sequence"/>
</dbReference>
<dbReference type="PANTHER" id="PTHR12461:SF94">
    <property type="entry name" value="JMJC DOMAIN-CONTAINING PROTEIN"/>
    <property type="match status" value="1"/>
</dbReference>
<organism evidence="3 4">
    <name type="scientific">Ceratobasidium theobromae</name>
    <dbReference type="NCBI Taxonomy" id="1582974"/>
    <lineage>
        <taxon>Eukaryota</taxon>
        <taxon>Fungi</taxon>
        <taxon>Dikarya</taxon>
        <taxon>Basidiomycota</taxon>
        <taxon>Agaricomycotina</taxon>
        <taxon>Agaricomycetes</taxon>
        <taxon>Cantharellales</taxon>
        <taxon>Ceratobasidiaceae</taxon>
        <taxon>Ceratobasidium</taxon>
    </lineage>
</organism>
<dbReference type="CDD" id="cd02208">
    <property type="entry name" value="cupin_RmlC-like"/>
    <property type="match status" value="1"/>
</dbReference>
<name>A0A5N5QL90_9AGAM</name>
<dbReference type="InterPro" id="IPR041667">
    <property type="entry name" value="Cupin_8"/>
</dbReference>
<sequence length="468" mass="51701">MSEGSDSDRYDDPIDENDNALDYLRDSEWPLTTLASLVDEFQDSSEPNTQDLVLCDAELVGALKALKLDPEVVQPKLSMGREWRRLYTDAIVLRCLNILIENSEQRAGDPSSPKEDSSKADSTTWEQAIRLLDQAIVLAGAPGERRLELVLSCISYIQYWHLPYQVSESNLSDAPERPTGPVLATSPVPAIDPAPPVSAFSQLAQRPFVLPGFAATWPAISCWTSREYLRSSGGRGRIVPIERGGDYRTDDWSVDLMPWDEFLESIKWGENAQTRESDEEHKVYLAQHSLFTQFPKLRADIEVPDYVYTEPGTCTFASSHYGGPPGNEEQLVINAWCGGQGANSPAHTDPYHNIYVQAVGYKLVWLAPPEATPGMYAFNSASPGENKPKTDRDPKREGMLGNTSSLDVFSLSQAEGNENSSHPAFKEHALPHAQSIMLGPGDALVIPPGWWHAMRGIGGGSFSVSFWF</sequence>